<dbReference type="PRINTS" id="PR00121">
    <property type="entry name" value="NAKATPASE"/>
</dbReference>
<dbReference type="SUPFAM" id="SSF81653">
    <property type="entry name" value="Calcium ATPase, transduction domain A"/>
    <property type="match status" value="1"/>
</dbReference>
<keyword evidence="3 10" id="KW-0812">Transmembrane</keyword>
<dbReference type="InterPro" id="IPR023214">
    <property type="entry name" value="HAD_sf"/>
</dbReference>
<keyword evidence="5" id="KW-0067">ATP-binding</keyword>
<dbReference type="InterPro" id="IPR001757">
    <property type="entry name" value="P_typ_ATPase"/>
</dbReference>
<evidence type="ECO:0000256" key="2">
    <source>
        <dbReference type="ARBA" id="ARBA00022475"/>
    </source>
</evidence>
<keyword evidence="4" id="KW-0547">Nucleotide-binding</keyword>
<dbReference type="InterPro" id="IPR006068">
    <property type="entry name" value="ATPase_P-typ_cation-transptr_C"/>
</dbReference>
<evidence type="ECO:0000256" key="6">
    <source>
        <dbReference type="ARBA" id="ARBA00022967"/>
    </source>
</evidence>
<evidence type="ECO:0000256" key="10">
    <source>
        <dbReference type="SAM" id="Phobius"/>
    </source>
</evidence>
<keyword evidence="2" id="KW-1003">Cell membrane</keyword>
<dbReference type="GO" id="GO:0005524">
    <property type="term" value="F:ATP binding"/>
    <property type="evidence" value="ECO:0007669"/>
    <property type="project" value="UniProtKB-KW"/>
</dbReference>
<proteinExistence type="predicted"/>
<dbReference type="SUPFAM" id="SSF56784">
    <property type="entry name" value="HAD-like"/>
    <property type="match status" value="1"/>
</dbReference>
<keyword evidence="12" id="KW-1185">Reference proteome</keyword>
<dbReference type="NCBIfam" id="TIGR01494">
    <property type="entry name" value="ATPase_P-type"/>
    <property type="match status" value="2"/>
</dbReference>
<dbReference type="GO" id="GO:0016887">
    <property type="term" value="F:ATP hydrolysis activity"/>
    <property type="evidence" value="ECO:0007669"/>
    <property type="project" value="InterPro"/>
</dbReference>
<evidence type="ECO:0000256" key="3">
    <source>
        <dbReference type="ARBA" id="ARBA00022692"/>
    </source>
</evidence>
<dbReference type="Gene3D" id="2.70.150.10">
    <property type="entry name" value="Calcium-transporting ATPase, cytoplasmic transduction domain A"/>
    <property type="match status" value="1"/>
</dbReference>
<keyword evidence="8 10" id="KW-0472">Membrane</keyword>
<dbReference type="AlphaFoldDB" id="A0AAF3FEN1"/>
<dbReference type="PANTHER" id="PTHR43294:SF21">
    <property type="entry name" value="CATION TRANSPORTING ATPASE"/>
    <property type="match status" value="1"/>
</dbReference>
<dbReference type="Proteomes" id="UP000887575">
    <property type="component" value="Unassembled WGS sequence"/>
</dbReference>
<dbReference type="SUPFAM" id="SSF81665">
    <property type="entry name" value="Calcium ATPase, transmembrane domain M"/>
    <property type="match status" value="1"/>
</dbReference>
<protein>
    <submittedName>
        <fullName evidence="13">Cation-transporting P-type ATPase N-terminal domain-containing protein</fullName>
    </submittedName>
</protein>
<dbReference type="FunFam" id="1.20.1110.10:FF:000064">
    <property type="entry name" value="Cation transporting ATPase"/>
    <property type="match status" value="1"/>
</dbReference>
<dbReference type="GO" id="GO:0036376">
    <property type="term" value="P:sodium ion export across plasma membrane"/>
    <property type="evidence" value="ECO:0007669"/>
    <property type="project" value="TreeGrafter"/>
</dbReference>
<keyword evidence="7 10" id="KW-1133">Transmembrane helix</keyword>
<sequence>MVLDTGNEAFQKASVSTPKNDAQSSGISRFFSRRRRVRHDTHDANEARNDVMSSFVEHHLSINQLQDVYPDSFIYAPDPIRSDGLTSEEARKRLKDGGLNVIDPPKETSLIRSFVSQFHFKFWVLLTGAAMLSVITYFVHLAHGFNEPLNLYCAAILLGVIFFMSALSIHQERKTRIVQQNFKKLLPINAFVIRDCEEKEIDLVEVVVGDIVVIRAGSRIPADVRLLQAHCLKIESSEVTGHRNASEYTAMMAAAHISAFDAKNIAFKGSYCTEGDGLGVAIRTGKFTVLGEIAEMHSQHPPTQSKLQKELRGFVDFISILGICMASAVFIIGCIVARFENVLDHFVTGFLVIIVANVPQGLPATVLSQLRIIARRCAQKNIYIKKLDLIDELGAATVICSDKTGTLTQNQMVVTDLWFNGKYVPGNMVDSKNPHIRAIRKGKVESPLLEMLTVMSVCNRAQFDQSRTKMYRVSTLRALEKASSEALYMAPMKKKFVIIDPKTGVESQPPRLHTAGNSTADLEALGKTEESTPSETISKQASSKRKRGDIFGIPSDVALAKYVELTASVEAIRQRYLVVHEVPFNSVRRYQLVVARCLAETLDEDEGKRPAEGESRFVVLMKGAPELILSHCSRVRTKDGLQEIDDEFKAEVQEAWEQFGHAGRRVIAFAQIHFNAETSSVFPPESLKEKKWPEDLEFLGMAAIMDPPRPETAPAIQQCKQAGIKVFMITGDHPTTATAIAIQIGLISETNTPHLSTKSVKSGTKDWTVVTGDQLGQYSKEDWDNLLAHKYIVFARTNSDEKLSIVRECQNRGEVVAVTGGGVDDAPALAHANVGIATGISGSDIAKQTADIVLLDDNFASIVQGIEEGRLLFDNLRLSLAYTFAHLWPEVVPIMLTFLFGLPHGLSPLQILSVDLASEMPPAISLAYEQPERDIMHTPPRSRSAKLLSKSLILYSYLFAGCGITVGCVLAFLSVYWYNEIPLSQLIYTAEHHWKVGAQPLTIGDSVHNVTYTEEKQLHIKGQAAAAWQITLVMSQVFHLCNCTTRRVSVFRHGITNVVSFFAVIIEVLMLIMFVYTPAAQYVMDIRSPPGFVWAFAPFIGLYLLIFNECRKLLIRRYPRHKLVKIIKW</sequence>
<feature type="transmembrane region" description="Helical" evidence="10">
    <location>
        <begin position="314"/>
        <end position="339"/>
    </location>
</feature>
<dbReference type="FunFam" id="3.40.50.1000:FF:000083">
    <property type="entry name" value="Sodium/potassium-transporting ATPase subunit alpha"/>
    <property type="match status" value="1"/>
</dbReference>
<dbReference type="Gene3D" id="3.40.50.1000">
    <property type="entry name" value="HAD superfamily/HAD-like"/>
    <property type="match status" value="2"/>
</dbReference>
<dbReference type="PROSITE" id="PS00154">
    <property type="entry name" value="ATPASE_E1_E2"/>
    <property type="match status" value="1"/>
</dbReference>
<dbReference type="InterPro" id="IPR023299">
    <property type="entry name" value="ATPase_P-typ_cyto_dom_N"/>
</dbReference>
<feature type="transmembrane region" description="Helical" evidence="10">
    <location>
        <begin position="122"/>
        <end position="143"/>
    </location>
</feature>
<dbReference type="InterPro" id="IPR059000">
    <property type="entry name" value="ATPase_P-type_domA"/>
</dbReference>
<feature type="transmembrane region" description="Helical" evidence="10">
    <location>
        <begin position="880"/>
        <end position="902"/>
    </location>
</feature>
<feature type="transmembrane region" description="Helical" evidence="10">
    <location>
        <begin position="1091"/>
        <end position="1110"/>
    </location>
</feature>
<feature type="transmembrane region" description="Helical" evidence="10">
    <location>
        <begin position="149"/>
        <end position="169"/>
    </location>
</feature>
<feature type="compositionally biased region" description="Polar residues" evidence="9">
    <location>
        <begin position="13"/>
        <end position="26"/>
    </location>
</feature>
<feature type="transmembrane region" description="Helical" evidence="10">
    <location>
        <begin position="952"/>
        <end position="978"/>
    </location>
</feature>
<evidence type="ECO:0000259" key="11">
    <source>
        <dbReference type="SMART" id="SM00831"/>
    </source>
</evidence>
<accession>A0AAF3FEN1</accession>
<dbReference type="GO" id="GO:0005391">
    <property type="term" value="F:P-type sodium:potassium-exchanging transporter activity"/>
    <property type="evidence" value="ECO:0007669"/>
    <property type="project" value="TreeGrafter"/>
</dbReference>
<evidence type="ECO:0000256" key="9">
    <source>
        <dbReference type="SAM" id="MobiDB-lite"/>
    </source>
</evidence>
<dbReference type="InterPro" id="IPR036412">
    <property type="entry name" value="HAD-like_sf"/>
</dbReference>
<organism evidence="12 13">
    <name type="scientific">Mesorhabditis belari</name>
    <dbReference type="NCBI Taxonomy" id="2138241"/>
    <lineage>
        <taxon>Eukaryota</taxon>
        <taxon>Metazoa</taxon>
        <taxon>Ecdysozoa</taxon>
        <taxon>Nematoda</taxon>
        <taxon>Chromadorea</taxon>
        <taxon>Rhabditida</taxon>
        <taxon>Rhabditina</taxon>
        <taxon>Rhabditomorpha</taxon>
        <taxon>Rhabditoidea</taxon>
        <taxon>Rhabditidae</taxon>
        <taxon>Mesorhabditinae</taxon>
        <taxon>Mesorhabditis</taxon>
    </lineage>
</organism>
<dbReference type="FunFam" id="3.40.50.1000:FF:000001">
    <property type="entry name" value="Phospholipid-transporting ATPase IC"/>
    <property type="match status" value="1"/>
</dbReference>
<evidence type="ECO:0000256" key="4">
    <source>
        <dbReference type="ARBA" id="ARBA00022741"/>
    </source>
</evidence>
<dbReference type="GO" id="GO:1990573">
    <property type="term" value="P:potassium ion import across plasma membrane"/>
    <property type="evidence" value="ECO:0007669"/>
    <property type="project" value="TreeGrafter"/>
</dbReference>
<dbReference type="Gene3D" id="1.20.1110.10">
    <property type="entry name" value="Calcium-transporting ATPase, transmembrane domain"/>
    <property type="match status" value="2"/>
</dbReference>
<dbReference type="Pfam" id="PF00122">
    <property type="entry name" value="E1-E2_ATPase"/>
    <property type="match status" value="1"/>
</dbReference>
<feature type="domain" description="Cation-transporting P-type ATPase N-terminal" evidence="11">
    <location>
        <begin position="56"/>
        <end position="138"/>
    </location>
</feature>
<dbReference type="Pfam" id="PF00689">
    <property type="entry name" value="Cation_ATPase_C"/>
    <property type="match status" value="1"/>
</dbReference>
<dbReference type="GO" id="GO:1902600">
    <property type="term" value="P:proton transmembrane transport"/>
    <property type="evidence" value="ECO:0007669"/>
    <property type="project" value="TreeGrafter"/>
</dbReference>
<comment type="subcellular location">
    <subcellularLocation>
        <location evidence="1">Cell membrane</location>
        <topology evidence="1">Multi-pass membrane protein</topology>
    </subcellularLocation>
</comment>
<dbReference type="InterPro" id="IPR018303">
    <property type="entry name" value="ATPase_P-typ_P_site"/>
</dbReference>
<evidence type="ECO:0000313" key="12">
    <source>
        <dbReference type="Proteomes" id="UP000887575"/>
    </source>
</evidence>
<dbReference type="Pfam" id="PF13246">
    <property type="entry name" value="Cation_ATPase"/>
    <property type="match status" value="1"/>
</dbReference>
<evidence type="ECO:0000256" key="8">
    <source>
        <dbReference type="ARBA" id="ARBA00023136"/>
    </source>
</evidence>
<dbReference type="SMART" id="SM00831">
    <property type="entry name" value="Cation_ATPase_N"/>
    <property type="match status" value="1"/>
</dbReference>
<feature type="region of interest" description="Disordered" evidence="9">
    <location>
        <begin position="1"/>
        <end position="26"/>
    </location>
</feature>
<dbReference type="WBParaSite" id="MBELARI_LOCUS5328">
    <property type="protein sequence ID" value="MBELARI_LOCUS5328"/>
    <property type="gene ID" value="MBELARI_LOCUS5328"/>
</dbReference>
<evidence type="ECO:0000313" key="13">
    <source>
        <dbReference type="WBParaSite" id="MBELARI_LOCUS5328"/>
    </source>
</evidence>
<dbReference type="GO" id="GO:0006883">
    <property type="term" value="P:intracellular sodium ion homeostasis"/>
    <property type="evidence" value="ECO:0007669"/>
    <property type="project" value="TreeGrafter"/>
</dbReference>
<evidence type="ECO:0000256" key="1">
    <source>
        <dbReference type="ARBA" id="ARBA00004651"/>
    </source>
</evidence>
<evidence type="ECO:0000256" key="7">
    <source>
        <dbReference type="ARBA" id="ARBA00022989"/>
    </source>
</evidence>
<dbReference type="PRINTS" id="PR00119">
    <property type="entry name" value="CATATPASE"/>
</dbReference>
<dbReference type="Pfam" id="PF00690">
    <property type="entry name" value="Cation_ATPase_N"/>
    <property type="match status" value="1"/>
</dbReference>
<dbReference type="InterPro" id="IPR004014">
    <property type="entry name" value="ATPase_P-typ_cation-transptr_N"/>
</dbReference>
<dbReference type="InterPro" id="IPR023298">
    <property type="entry name" value="ATPase_P-typ_TM_dom_sf"/>
</dbReference>
<reference evidence="13" key="1">
    <citation type="submission" date="2024-02" db="UniProtKB">
        <authorList>
            <consortium name="WormBaseParasite"/>
        </authorList>
    </citation>
    <scope>IDENTIFICATION</scope>
</reference>
<keyword evidence="6" id="KW-1278">Translocase</keyword>
<dbReference type="PANTHER" id="PTHR43294">
    <property type="entry name" value="SODIUM/POTASSIUM-TRANSPORTING ATPASE SUBUNIT ALPHA"/>
    <property type="match status" value="1"/>
</dbReference>
<dbReference type="InterPro" id="IPR008250">
    <property type="entry name" value="ATPase_P-typ_transduc_dom_A_sf"/>
</dbReference>
<dbReference type="GO" id="GO:0030007">
    <property type="term" value="P:intracellular potassium ion homeostasis"/>
    <property type="evidence" value="ECO:0007669"/>
    <property type="project" value="TreeGrafter"/>
</dbReference>
<dbReference type="InterPro" id="IPR050510">
    <property type="entry name" value="Cation_transp_ATPase_P-type"/>
</dbReference>
<feature type="transmembrane region" description="Helical" evidence="10">
    <location>
        <begin position="1055"/>
        <end position="1079"/>
    </location>
</feature>
<name>A0AAF3FEN1_9BILA</name>
<dbReference type="Gene3D" id="3.40.1110.10">
    <property type="entry name" value="Calcium-transporting ATPase, cytoplasmic domain N"/>
    <property type="match status" value="2"/>
</dbReference>
<feature type="transmembrane region" description="Helical" evidence="10">
    <location>
        <begin position="345"/>
        <end position="367"/>
    </location>
</feature>
<dbReference type="GO" id="GO:0005886">
    <property type="term" value="C:plasma membrane"/>
    <property type="evidence" value="ECO:0007669"/>
    <property type="project" value="UniProtKB-SubCell"/>
</dbReference>
<dbReference type="SUPFAM" id="SSF81660">
    <property type="entry name" value="Metal cation-transporting ATPase, ATP-binding domain N"/>
    <property type="match status" value="1"/>
</dbReference>
<evidence type="ECO:0000256" key="5">
    <source>
        <dbReference type="ARBA" id="ARBA00022840"/>
    </source>
</evidence>